<feature type="non-terminal residue" evidence="5">
    <location>
        <position position="136"/>
    </location>
</feature>
<organism evidence="5 6">
    <name type="scientific">Pocillopora meandrina</name>
    <dbReference type="NCBI Taxonomy" id="46732"/>
    <lineage>
        <taxon>Eukaryota</taxon>
        <taxon>Metazoa</taxon>
        <taxon>Cnidaria</taxon>
        <taxon>Anthozoa</taxon>
        <taxon>Hexacorallia</taxon>
        <taxon>Scleractinia</taxon>
        <taxon>Astrocoeniina</taxon>
        <taxon>Pocilloporidae</taxon>
        <taxon>Pocillopora</taxon>
    </lineage>
</organism>
<keyword evidence="3" id="KW-1133">Transmembrane helix</keyword>
<gene>
    <name evidence="5" type="ORF">PMEA_00000333</name>
</gene>
<name>A0AAU9VQ65_9CNID</name>
<evidence type="ECO:0000313" key="6">
    <source>
        <dbReference type="Proteomes" id="UP001159428"/>
    </source>
</evidence>
<evidence type="ECO:0000256" key="3">
    <source>
        <dbReference type="SAM" id="Phobius"/>
    </source>
</evidence>
<dbReference type="Proteomes" id="UP001159428">
    <property type="component" value="Unassembled WGS sequence"/>
</dbReference>
<dbReference type="AlphaFoldDB" id="A0AAU9VQ65"/>
<protein>
    <recommendedName>
        <fullName evidence="4">DDE Tnp4 domain-containing protein</fullName>
    </recommendedName>
</protein>
<evidence type="ECO:0000313" key="5">
    <source>
        <dbReference type="EMBL" id="CAH3031601.1"/>
    </source>
</evidence>
<dbReference type="InterPro" id="IPR027806">
    <property type="entry name" value="HARBI1_dom"/>
</dbReference>
<evidence type="ECO:0000256" key="1">
    <source>
        <dbReference type="ARBA" id="ARBA00001968"/>
    </source>
</evidence>
<dbReference type="EMBL" id="CALNXJ010000001">
    <property type="protein sequence ID" value="CAH3031601.1"/>
    <property type="molecule type" value="Genomic_DNA"/>
</dbReference>
<keyword evidence="2" id="KW-0479">Metal-binding</keyword>
<accession>A0AAU9VQ65</accession>
<evidence type="ECO:0000259" key="4">
    <source>
        <dbReference type="Pfam" id="PF13359"/>
    </source>
</evidence>
<feature type="domain" description="DDE Tnp4" evidence="4">
    <location>
        <begin position="2"/>
        <end position="103"/>
    </location>
</feature>
<evidence type="ECO:0000256" key="2">
    <source>
        <dbReference type="ARBA" id="ARBA00022723"/>
    </source>
</evidence>
<comment type="cofactor">
    <cofactor evidence="1">
        <name>a divalent metal cation</name>
        <dbReference type="ChEBI" id="CHEBI:60240"/>
    </cofactor>
</comment>
<dbReference type="Pfam" id="PF13359">
    <property type="entry name" value="DDE_Tnp_4"/>
    <property type="match status" value="1"/>
</dbReference>
<proteinExistence type="predicted"/>
<feature type="transmembrane region" description="Helical" evidence="3">
    <location>
        <begin position="103"/>
        <end position="122"/>
    </location>
</feature>
<dbReference type="GO" id="GO:0046872">
    <property type="term" value="F:metal ion binding"/>
    <property type="evidence" value="ECO:0007669"/>
    <property type="project" value="UniProtKB-KW"/>
</dbReference>
<comment type="caution">
    <text evidence="5">The sequence shown here is derived from an EMBL/GenBank/DDBJ whole genome shotgun (WGS) entry which is preliminary data.</text>
</comment>
<keyword evidence="3" id="KW-0812">Transmembrane</keyword>
<keyword evidence="3" id="KW-0472">Membrane</keyword>
<sequence length="136" mass="15582">MCNDSMVFRDIVAGWPCSVHDSRVLRNSSWFVAAAAKFSGDTHILGNGGYPLKRFRSQMTQMIISLGYYPHSQLRNTGCYPMRKCDMGVEYSTSLLKGRWRKLLTLVHLIMSACVLHNFCLLNDDLDDSYFLDHHD</sequence>
<reference evidence="5 6" key="1">
    <citation type="submission" date="2022-05" db="EMBL/GenBank/DDBJ databases">
        <authorList>
            <consortium name="Genoscope - CEA"/>
            <person name="William W."/>
        </authorList>
    </citation>
    <scope>NUCLEOTIDE SEQUENCE [LARGE SCALE GENOMIC DNA]</scope>
</reference>
<keyword evidence="6" id="KW-1185">Reference proteome</keyword>